<evidence type="ECO:0000313" key="1">
    <source>
        <dbReference type="EMBL" id="GGU62670.1"/>
    </source>
</evidence>
<reference evidence="1" key="1">
    <citation type="journal article" date="2014" name="Int. J. Syst. Evol. Microbiol.">
        <title>Complete genome sequence of Corynebacterium casei LMG S-19264T (=DSM 44701T), isolated from a smear-ripened cheese.</title>
        <authorList>
            <consortium name="US DOE Joint Genome Institute (JGI-PGF)"/>
            <person name="Walter F."/>
            <person name="Albersmeier A."/>
            <person name="Kalinowski J."/>
            <person name="Ruckert C."/>
        </authorList>
    </citation>
    <scope>NUCLEOTIDE SEQUENCE</scope>
    <source>
        <strain evidence="1">JCM 4391</strain>
    </source>
</reference>
<proteinExistence type="predicted"/>
<comment type="caution">
    <text evidence="1">The sequence shown here is derived from an EMBL/GenBank/DDBJ whole genome shotgun (WGS) entry which is preliminary data.</text>
</comment>
<dbReference type="EMBL" id="BMTP01000020">
    <property type="protein sequence ID" value="GGU62670.1"/>
    <property type="molecule type" value="Genomic_DNA"/>
</dbReference>
<sequence length="59" mass="6365">MKASAAHVDPPPALTAAQHLADQGHHVHYVAHGEPRCLTGHCHHTKPGPLALLRLRDLL</sequence>
<evidence type="ECO:0000313" key="2">
    <source>
        <dbReference type="Proteomes" id="UP000636661"/>
    </source>
</evidence>
<name>A0A918M7P6_9ACTN</name>
<dbReference type="RefSeq" id="WP_189554360.1">
    <property type="nucleotide sequence ID" value="NZ_BMTP01000020.1"/>
</dbReference>
<organism evidence="1 2">
    <name type="scientific">Streptomyces lavendofoliae</name>
    <dbReference type="NCBI Taxonomy" id="67314"/>
    <lineage>
        <taxon>Bacteria</taxon>
        <taxon>Bacillati</taxon>
        <taxon>Actinomycetota</taxon>
        <taxon>Actinomycetes</taxon>
        <taxon>Kitasatosporales</taxon>
        <taxon>Streptomycetaceae</taxon>
        <taxon>Streptomyces</taxon>
    </lineage>
</organism>
<protein>
    <submittedName>
        <fullName evidence="1">Uncharacterized protein</fullName>
    </submittedName>
</protein>
<dbReference type="AlphaFoldDB" id="A0A918M7P6"/>
<keyword evidence="2" id="KW-1185">Reference proteome</keyword>
<gene>
    <name evidence="1" type="ORF">GCM10010274_59350</name>
</gene>
<accession>A0A918M7P6</accession>
<reference evidence="1" key="2">
    <citation type="submission" date="2020-09" db="EMBL/GenBank/DDBJ databases">
        <authorList>
            <person name="Sun Q."/>
            <person name="Ohkuma M."/>
        </authorList>
    </citation>
    <scope>NUCLEOTIDE SEQUENCE</scope>
    <source>
        <strain evidence="1">JCM 4391</strain>
    </source>
</reference>
<dbReference type="Proteomes" id="UP000636661">
    <property type="component" value="Unassembled WGS sequence"/>
</dbReference>